<dbReference type="PROSITE" id="PS51736">
    <property type="entry name" value="RECOMBINASES_3"/>
    <property type="match status" value="1"/>
</dbReference>
<accession>A0A7Y0L7S8</accession>
<dbReference type="PANTHER" id="PTHR36172:SF1">
    <property type="entry name" value="RESOLVASE-RELATED"/>
    <property type="match status" value="1"/>
</dbReference>
<dbReference type="EMBL" id="JABBVZ010000171">
    <property type="protein sequence ID" value="NMP24893.1"/>
    <property type="molecule type" value="Genomic_DNA"/>
</dbReference>
<dbReference type="Proteomes" id="UP000533476">
    <property type="component" value="Unassembled WGS sequence"/>
</dbReference>
<comment type="caution">
    <text evidence="2">The sequence shown here is derived from an EMBL/GenBank/DDBJ whole genome shotgun (WGS) entry which is preliminary data.</text>
</comment>
<dbReference type="PANTHER" id="PTHR36172">
    <property type="match status" value="1"/>
</dbReference>
<sequence length="95" mass="10891">MTTLRRWECEGKLFRKQTGGGHGRYDLAKLGPERVRSTSDMTRKTLADARVSSHDQNEDLERQTQQLARYWARQGGTLEVVADPRSGMNYHKKGL</sequence>
<dbReference type="AlphaFoldDB" id="A0A7Y0L7S8"/>
<dbReference type="GO" id="GO:0000150">
    <property type="term" value="F:DNA strand exchange activity"/>
    <property type="evidence" value="ECO:0007669"/>
    <property type="project" value="InterPro"/>
</dbReference>
<feature type="domain" description="Resolvase/invertase-type recombinase catalytic" evidence="1">
    <location>
        <begin position="44"/>
        <end position="95"/>
    </location>
</feature>
<reference evidence="2 3" key="1">
    <citation type="submission" date="2020-04" db="EMBL/GenBank/DDBJ databases">
        <authorList>
            <person name="Zhang R."/>
            <person name="Schippers A."/>
        </authorList>
    </citation>
    <scope>NUCLEOTIDE SEQUENCE [LARGE SCALE GENOMIC DNA]</scope>
    <source>
        <strain evidence="2 3">DSM 109850</strain>
    </source>
</reference>
<dbReference type="RefSeq" id="WP_169103098.1">
    <property type="nucleotide sequence ID" value="NZ_JABBVZ010000171.1"/>
</dbReference>
<dbReference type="InterPro" id="IPR036162">
    <property type="entry name" value="Resolvase-like_N_sf"/>
</dbReference>
<evidence type="ECO:0000313" key="3">
    <source>
        <dbReference type="Proteomes" id="UP000533476"/>
    </source>
</evidence>
<keyword evidence="3" id="KW-1185">Reference proteome</keyword>
<dbReference type="Gene3D" id="3.40.50.1390">
    <property type="entry name" value="Resolvase, N-terminal catalytic domain"/>
    <property type="match status" value="1"/>
</dbReference>
<dbReference type="InterPro" id="IPR006119">
    <property type="entry name" value="Resolv_N"/>
</dbReference>
<proteinExistence type="predicted"/>
<dbReference type="GO" id="GO:0003677">
    <property type="term" value="F:DNA binding"/>
    <property type="evidence" value="ECO:0007669"/>
    <property type="project" value="InterPro"/>
</dbReference>
<dbReference type="Pfam" id="PF00239">
    <property type="entry name" value="Resolvase"/>
    <property type="match status" value="1"/>
</dbReference>
<gene>
    <name evidence="2" type="ORF">HIJ39_21540</name>
</gene>
<name>A0A7Y0L7S8_9FIRM</name>
<evidence type="ECO:0000313" key="2">
    <source>
        <dbReference type="EMBL" id="NMP24893.1"/>
    </source>
</evidence>
<protein>
    <recommendedName>
        <fullName evidence="1">Resolvase/invertase-type recombinase catalytic domain-containing protein</fullName>
    </recommendedName>
</protein>
<organism evidence="2 3">
    <name type="scientific">Sulfobacillus harzensis</name>
    <dbReference type="NCBI Taxonomy" id="2729629"/>
    <lineage>
        <taxon>Bacteria</taxon>
        <taxon>Bacillati</taxon>
        <taxon>Bacillota</taxon>
        <taxon>Clostridia</taxon>
        <taxon>Eubacteriales</taxon>
        <taxon>Clostridiales Family XVII. Incertae Sedis</taxon>
        <taxon>Sulfobacillus</taxon>
    </lineage>
</organism>
<dbReference type="InterPro" id="IPR051491">
    <property type="entry name" value="Recombinase/Transposase-rel"/>
</dbReference>
<dbReference type="SUPFAM" id="SSF53041">
    <property type="entry name" value="Resolvase-like"/>
    <property type="match status" value="1"/>
</dbReference>
<evidence type="ECO:0000259" key="1">
    <source>
        <dbReference type="PROSITE" id="PS51736"/>
    </source>
</evidence>